<feature type="compositionally biased region" description="Basic and acidic residues" evidence="5">
    <location>
        <begin position="536"/>
        <end position="553"/>
    </location>
</feature>
<dbReference type="PANTHER" id="PTHR36884:SF1">
    <property type="entry name" value="FIP1[V]-LIKE PROTEIN"/>
    <property type="match status" value="1"/>
</dbReference>
<evidence type="ECO:0000313" key="8">
    <source>
        <dbReference type="Proteomes" id="UP000594263"/>
    </source>
</evidence>
<feature type="compositionally biased region" description="Basic and acidic residues" evidence="5">
    <location>
        <begin position="601"/>
        <end position="611"/>
    </location>
</feature>
<evidence type="ECO:0000256" key="3">
    <source>
        <dbReference type="ARBA" id="ARBA00022664"/>
    </source>
</evidence>
<feature type="region of interest" description="Disordered" evidence="5">
    <location>
        <begin position="60"/>
        <end position="194"/>
    </location>
</feature>
<feature type="compositionally biased region" description="Low complexity" evidence="5">
    <location>
        <begin position="19"/>
        <end position="35"/>
    </location>
</feature>
<keyword evidence="3" id="KW-0507">mRNA processing</keyword>
<feature type="compositionally biased region" description="Basic and acidic residues" evidence="5">
    <location>
        <begin position="803"/>
        <end position="847"/>
    </location>
</feature>
<feature type="compositionally biased region" description="Basic and acidic residues" evidence="5">
    <location>
        <begin position="772"/>
        <end position="793"/>
    </location>
</feature>
<comment type="similarity">
    <text evidence="2">Belongs to the FIP1 family.</text>
</comment>
<dbReference type="Pfam" id="PF05182">
    <property type="entry name" value="Fip1"/>
    <property type="match status" value="1"/>
</dbReference>
<feature type="compositionally biased region" description="Basic and acidic residues" evidence="5">
    <location>
        <begin position="1166"/>
        <end position="1185"/>
    </location>
</feature>
<evidence type="ECO:0000256" key="4">
    <source>
        <dbReference type="ARBA" id="ARBA00023242"/>
    </source>
</evidence>
<evidence type="ECO:0000256" key="2">
    <source>
        <dbReference type="ARBA" id="ARBA00007459"/>
    </source>
</evidence>
<dbReference type="Gramene" id="Kaladp0031s0139.1.v1.1">
    <property type="protein sequence ID" value="Kaladp0031s0139.1.v1.1"/>
    <property type="gene ID" value="Kaladp0031s0139.v1.1"/>
</dbReference>
<dbReference type="InterPro" id="IPR007854">
    <property type="entry name" value="Fip1_dom"/>
</dbReference>
<reference evidence="7" key="1">
    <citation type="submission" date="2021-01" db="UniProtKB">
        <authorList>
            <consortium name="EnsemblPlants"/>
        </authorList>
    </citation>
    <scope>IDENTIFICATION</scope>
</reference>
<dbReference type="OMA" id="TGHHDIS"/>
<name>A0A7N0TBE9_KALFE</name>
<sequence length="1328" mass="147368">MEDDDDDEFGDLYTDVLQSFPSTSKPSPSSSFAAPRQPQKPPVPIQYARGSIDLNLQLDGGAAAGGSNLGGAQTLEPDAAGSGGAGLEVNLSGAAADSGRELDVQEDRIGIGSDARELEKTREASGGGGGAGNFDEESFRFDLEEEAQDGDGDAGPEPVIPGLSTGLGSGDGFDDLGREEPGGDDWDSDDSEDDLQIVLNDTNHGPMALEMGGELDDGQENGLGVDGDGMGFQHPGLEEQEWGEDGAQAADGEKKEGGEAAKLNAGIAMAPKPGYVGHGYHPFHSQFKYVRPGAAPLQGAPAAGPVGPPSQVRPPVNIAPTAGRGRGDWRPPGMKNVPGVQKGYGGPGWGNNAGGRGFGIGLDFTLPSHKTIFEVDIDGFEEKPWNNPGVEVTDFFNFGLTEESWKGYCKQLEQSRVESTMQSRIRVYESGRSEQEYDPDMPPELAAATGVNENAAENVNFRNTNSNHIEVGKSSAPARPPMPTGRPIQVETGSGERLPSIDTRPPRVRDSDAIIEIVCESFIEGQSSEDGASQPSEHDDPSKANHPEHHEIEDVPVESKSTEVRSSEKTRLPSPVKVRHHSEQSDSRGPTPVHSSGSENRLSRRLEDETPHSMSQVDNLPEDPRGGESSERTDGNAHESVSSDKAQEDLKLNADHVTKDNDDGLPLAVESVGMEEEVQDDQALTGRNQDEVPRSKRRKVGSHVNLSSGEENGEDHKAARSGSKSRPGNSKEYQKPRDVGEEVQGAHDAVMRNSRRHSGDDERNVQRRNRVGRHDTERTRDVVKGKDEHRDGGLARPPYTKYESSDKRKERDSSEGVWQRRDEDPHSRRTRTNDYRKQDPRLLERVDGMGSKYSGKTLDGDRIVKDDHLYSRKQIDNGDWRGQYEKDVVLRQRERDESLKTRHENVDDSRRRKNEENIRRDYSEKDDILLNSRESPSMRKWDREDLSDQRRRDDQTRTRESINDHHSMRQIDEVWKEREKSERANERDDRHRAKQYREGSMTNRERDEVREPVRSARVTDDKWSSHAKEKDEFNDAARYAEPKKRDRADDVHFSQHRGHEDRYSLGNPSSNHDSKSRKDRPSSHTDHNGSSHHKISDEKLKESANNKEHDARSQNSVNISKRAKDDHRSHRSEKADSEHSSGRHTQGHPNLTKKHREEASADDEEASKKGRSKLERWTSHKERDFSATTKSAASLKLKESTRGSINAESSVAGEAADKPTKTTEAVEPKPSAGEKAPQGVNYKKDNTKDLELKNNEPPAQQTADQHLDTVAKLKKRSERFKLPMPSEKDATNKKTDTESLLPSQTETPQAEPEVKSERPPRKRRWISG</sequence>
<dbReference type="GO" id="GO:0016607">
    <property type="term" value="C:nuclear speck"/>
    <property type="evidence" value="ECO:0007669"/>
    <property type="project" value="EnsemblPlants"/>
</dbReference>
<feature type="compositionally biased region" description="Basic and acidic residues" evidence="5">
    <location>
        <begin position="622"/>
        <end position="662"/>
    </location>
</feature>
<dbReference type="Proteomes" id="UP000594263">
    <property type="component" value="Unplaced"/>
</dbReference>
<accession>A0A7N0TBE9</accession>
<protein>
    <recommendedName>
        <fullName evidence="6">Pre-mRNA polyadenylation factor Fip1 domain-containing protein</fullName>
    </recommendedName>
</protein>
<feature type="compositionally biased region" description="Basic and acidic residues" evidence="5">
    <location>
        <begin position="858"/>
        <end position="928"/>
    </location>
</feature>
<feature type="compositionally biased region" description="Basic and acidic residues" evidence="5">
    <location>
        <begin position="1286"/>
        <end position="1297"/>
    </location>
</feature>
<evidence type="ECO:0000313" key="7">
    <source>
        <dbReference type="EnsemblPlants" id="Kaladp0031s0139.1.v1.1"/>
    </source>
</evidence>
<feature type="compositionally biased region" description="Basic and acidic residues" evidence="5">
    <location>
        <begin position="1122"/>
        <end position="1141"/>
    </location>
</feature>
<feature type="compositionally biased region" description="Polar residues" evidence="5">
    <location>
        <begin position="1298"/>
        <end position="1308"/>
    </location>
</feature>
<evidence type="ECO:0000256" key="5">
    <source>
        <dbReference type="SAM" id="MobiDB-lite"/>
    </source>
</evidence>
<comment type="subcellular location">
    <subcellularLocation>
        <location evidence="1">Nucleus</location>
    </subcellularLocation>
</comment>
<dbReference type="PANTHER" id="PTHR36884">
    <property type="entry name" value="FIP1[III]-LIKE PROTEIN"/>
    <property type="match status" value="1"/>
</dbReference>
<dbReference type="InterPro" id="IPR044976">
    <property type="entry name" value="FIPS5/FIPS3-like"/>
</dbReference>
<feature type="compositionally biased region" description="Acidic residues" evidence="5">
    <location>
        <begin position="143"/>
        <end position="154"/>
    </location>
</feature>
<dbReference type="GO" id="GO:0042802">
    <property type="term" value="F:identical protein binding"/>
    <property type="evidence" value="ECO:0007669"/>
    <property type="project" value="EnsemblPlants"/>
</dbReference>
<organism evidence="7 8">
    <name type="scientific">Kalanchoe fedtschenkoi</name>
    <name type="common">Lavender scallops</name>
    <name type="synonym">South American air plant</name>
    <dbReference type="NCBI Taxonomy" id="63787"/>
    <lineage>
        <taxon>Eukaryota</taxon>
        <taxon>Viridiplantae</taxon>
        <taxon>Streptophyta</taxon>
        <taxon>Embryophyta</taxon>
        <taxon>Tracheophyta</taxon>
        <taxon>Spermatophyta</taxon>
        <taxon>Magnoliopsida</taxon>
        <taxon>eudicotyledons</taxon>
        <taxon>Gunneridae</taxon>
        <taxon>Pentapetalae</taxon>
        <taxon>Saxifragales</taxon>
        <taxon>Crassulaceae</taxon>
        <taxon>Kalanchoe</taxon>
    </lineage>
</organism>
<feature type="compositionally biased region" description="Polar residues" evidence="5">
    <location>
        <begin position="524"/>
        <end position="535"/>
    </location>
</feature>
<evidence type="ECO:0000259" key="6">
    <source>
        <dbReference type="Pfam" id="PF05182"/>
    </source>
</evidence>
<feature type="region of interest" description="Disordered" evidence="5">
    <location>
        <begin position="18"/>
        <end position="45"/>
    </location>
</feature>
<feature type="compositionally biased region" description="Basic and acidic residues" evidence="5">
    <location>
        <begin position="560"/>
        <end position="571"/>
    </location>
</feature>
<feature type="compositionally biased region" description="Acidic residues" evidence="5">
    <location>
        <begin position="182"/>
        <end position="194"/>
    </location>
</feature>
<feature type="compositionally biased region" description="Basic and acidic residues" evidence="5">
    <location>
        <begin position="936"/>
        <end position="1063"/>
    </location>
</feature>
<dbReference type="GO" id="GO:0006397">
    <property type="term" value="P:mRNA processing"/>
    <property type="evidence" value="ECO:0007669"/>
    <property type="project" value="UniProtKB-KW"/>
</dbReference>
<proteinExistence type="inferred from homology"/>
<feature type="compositionally biased region" description="Basic and acidic residues" evidence="5">
    <location>
        <begin position="1215"/>
        <end position="1227"/>
    </location>
</feature>
<feature type="compositionally biased region" description="Basic and acidic residues" evidence="5">
    <location>
        <begin position="1242"/>
        <end position="1254"/>
    </location>
</feature>
<dbReference type="EnsemblPlants" id="Kaladp0031s0139.1.v1.1">
    <property type="protein sequence ID" value="Kaladp0031s0139.1.v1.1"/>
    <property type="gene ID" value="Kaladp0031s0139.v1.1"/>
</dbReference>
<feature type="region of interest" description="Disordered" evidence="5">
    <location>
        <begin position="465"/>
        <end position="1328"/>
    </location>
</feature>
<feature type="compositionally biased region" description="Basic and acidic residues" evidence="5">
    <location>
        <begin position="98"/>
        <end position="123"/>
    </location>
</feature>
<feature type="domain" description="Pre-mRNA polyadenylation factor Fip1" evidence="6">
    <location>
        <begin position="374"/>
        <end position="416"/>
    </location>
</feature>
<keyword evidence="8" id="KW-1185">Reference proteome</keyword>
<feature type="compositionally biased region" description="Basic and acidic residues" evidence="5">
    <location>
        <begin position="1072"/>
        <end position="1112"/>
    </location>
</feature>
<keyword evidence="4" id="KW-0539">Nucleus</keyword>
<evidence type="ECO:0000256" key="1">
    <source>
        <dbReference type="ARBA" id="ARBA00004123"/>
    </source>
</evidence>
<dbReference type="GO" id="GO:0003723">
    <property type="term" value="F:RNA binding"/>
    <property type="evidence" value="ECO:0007669"/>
    <property type="project" value="EnsemblPlants"/>
</dbReference>